<evidence type="ECO:0000313" key="2">
    <source>
        <dbReference type="EMBL" id="SFO61510.1"/>
    </source>
</evidence>
<reference evidence="2 3" key="1">
    <citation type="submission" date="2016-10" db="EMBL/GenBank/DDBJ databases">
        <authorList>
            <person name="Varghese N."/>
            <person name="Submissions S."/>
        </authorList>
    </citation>
    <scope>NUCLEOTIDE SEQUENCE [LARGE SCALE GENOMIC DNA]</scope>
    <source>
        <strain evidence="2 3">BS0292</strain>
    </source>
</reference>
<dbReference type="InterPro" id="IPR041223">
    <property type="entry name" value="ApeA_NTD"/>
</dbReference>
<comment type="caution">
    <text evidence="2">The sequence shown here is derived from an EMBL/GenBank/DDBJ whole genome shotgun (WGS) entry which is preliminary data.</text>
</comment>
<evidence type="ECO:0000313" key="3">
    <source>
        <dbReference type="Proteomes" id="UP000183083"/>
    </source>
</evidence>
<dbReference type="AlphaFoldDB" id="A0AB38C299"/>
<feature type="domain" description="ApeA N-terminal" evidence="1">
    <location>
        <begin position="21"/>
        <end position="291"/>
    </location>
</feature>
<dbReference type="Proteomes" id="UP000183083">
    <property type="component" value="Unassembled WGS sequence"/>
</dbReference>
<protein>
    <recommendedName>
        <fullName evidence="1">ApeA N-terminal domain-containing protein</fullName>
    </recommendedName>
</protein>
<dbReference type="EMBL" id="FOVV01000061">
    <property type="protein sequence ID" value="SFO61510.1"/>
    <property type="molecule type" value="Genomic_DNA"/>
</dbReference>
<name>A0AB38C299_PSESX</name>
<dbReference type="RefSeq" id="WP_139218931.1">
    <property type="nucleotide sequence ID" value="NZ_FOVV01000061.1"/>
</dbReference>
<evidence type="ECO:0000259" key="1">
    <source>
        <dbReference type="Pfam" id="PF18862"/>
    </source>
</evidence>
<proteinExistence type="predicted"/>
<gene>
    <name evidence="2" type="ORF">SAMN05444065_1612</name>
</gene>
<accession>A0AB38C299</accession>
<sequence>MSQAKKILCCFNLNNNQHLSELLLDGENTTLTLNSRHPIPHNTEPHSLFGESLDYRKISLFECIGESPNSIGTFPKAAFQQDLFPHYAIVGDKHVSENEKAFDSISFGTDDLGLLFSPAGMYGSAQVDPLELQALLDKSFPANKIATGGRPTIFYFAGPQKEVAEDVTIGLFSTELEFQASTSDHAGINCTSNTLATLKFKEPKTLLEAIDSIIAIQMFLTIISGRYQGIQNITGTTIDLALKESDAPTLKTEIYWSYAPIATKQTTMTTKGFPITPKHDSGEFYDIFRRWMHRHESWMPARLRIINWQKKGRNYDENRLVAAANAFDILPNSTYPEIGELSAETLEAKNQCKALIRKLKAGPEKEQALNTLAFWGGKSLKLKVLSRAKIIHEVFGDHFADLGKV</sequence>
<dbReference type="Pfam" id="PF18862">
    <property type="entry name" value="ApeA_NTD1"/>
    <property type="match status" value="1"/>
</dbReference>
<organism evidence="2 3">
    <name type="scientific">Pseudomonas syringae</name>
    <dbReference type="NCBI Taxonomy" id="317"/>
    <lineage>
        <taxon>Bacteria</taxon>
        <taxon>Pseudomonadati</taxon>
        <taxon>Pseudomonadota</taxon>
        <taxon>Gammaproteobacteria</taxon>
        <taxon>Pseudomonadales</taxon>
        <taxon>Pseudomonadaceae</taxon>
        <taxon>Pseudomonas</taxon>
    </lineage>
</organism>